<comment type="similarity">
    <text evidence="2">Belongs to the Rieske iron-sulfur protein family.</text>
</comment>
<dbReference type="PROSITE" id="PS51296">
    <property type="entry name" value="RIESKE"/>
    <property type="match status" value="1"/>
</dbReference>
<evidence type="ECO:0000256" key="9">
    <source>
        <dbReference type="ARBA" id="ARBA00023136"/>
    </source>
</evidence>
<dbReference type="GO" id="GO:0008081">
    <property type="term" value="F:phosphoric diester hydrolase activity"/>
    <property type="evidence" value="ECO:0007669"/>
    <property type="project" value="InterPro"/>
</dbReference>
<keyword evidence="10" id="KW-1015">Disulfide bond</keyword>
<keyword evidence="7" id="KW-0408">Iron</keyword>
<evidence type="ECO:0000259" key="16">
    <source>
        <dbReference type="PROSITE" id="PS51704"/>
    </source>
</evidence>
<gene>
    <name evidence="17" type="ORF">D9613_001681</name>
</gene>
<keyword evidence="18" id="KW-1185">Reference proteome</keyword>
<dbReference type="CDD" id="cd03470">
    <property type="entry name" value="Rieske_cytochrome_bc1"/>
    <property type="match status" value="1"/>
</dbReference>
<evidence type="ECO:0000256" key="1">
    <source>
        <dbReference type="ARBA" id="ARBA00004167"/>
    </source>
</evidence>
<evidence type="ECO:0000256" key="4">
    <source>
        <dbReference type="ARBA" id="ARBA00022714"/>
    </source>
</evidence>
<dbReference type="SUPFAM" id="SSF50022">
    <property type="entry name" value="ISP domain"/>
    <property type="match status" value="1"/>
</dbReference>
<dbReference type="FunFam" id="2.102.10.10:FF:000001">
    <property type="entry name" value="Cytochrome b-c1 complex subunit Rieske, mitochondrial"/>
    <property type="match status" value="1"/>
</dbReference>
<sequence length="638" mass="69977">MPSPAISKVLCLLAALTTTWAVPSQHVFKDKHFDLQGHRGSRGETVESLLPAFAWAFIDGVATLELDNGITKDGAVIVWHDEVISSTKCNDTKPAFKNDPAFPYVGKAVVDLTLAQIKTLDCGSKRLTDFPTATTYPGTKISTLNELFKFAQCVDSKREIQFNIESKINPEDPSATRGVDDFVKLQRAEFQRSGYKLSQITYQSFDWRTLIAMKAVEPKLPTAALIDRTTVFGANNSTSAWLAGLRVQDFPGETTGQQIAYAAKSINADIVSPAAVQFGTDPKSSNYVPFTTKEMIDQAHQLGMRVKPWTVNRHNIAEQLLDWGVDGIITDYPEATRRLIQSRGLVVAPKISKKKVFECLNKHVQRAVKKAVSLPPTVRTLSSGIPQAPLLNLAARAPHDAHAHHHGAPGPRSDVPPSWAGGVSRSNSGLVSKTFTTVSPSFNFQQRTIHTSVARKDAPEVPNFSYRTNPDSNRALSYFMVGSLGVISASAAKSSVSEFLQSMAASADVLALAKVEVDLTTIPEGKNVIIKWRGKPVFIRHRTQSEIEEARSMDWKTFRDPQPDEDRVKKPEWLVMLGVCTHLGCVPIGEAGDYGGWFCPCHGSHYDISGRARKGPAPLNLEVPQYEFSEGDDKLVIG</sequence>
<comment type="subcellular location">
    <subcellularLocation>
        <location evidence="1">Membrane</location>
        <topology evidence="1">Single-pass membrane protein</topology>
    </subcellularLocation>
</comment>
<feature type="region of interest" description="Disordered" evidence="13">
    <location>
        <begin position="398"/>
        <end position="423"/>
    </location>
</feature>
<evidence type="ECO:0000256" key="2">
    <source>
        <dbReference type="ARBA" id="ARBA00010651"/>
    </source>
</evidence>
<dbReference type="AlphaFoldDB" id="A0A8H4VUW7"/>
<keyword evidence="6" id="KW-1133">Transmembrane helix</keyword>
<evidence type="ECO:0000256" key="5">
    <source>
        <dbReference type="ARBA" id="ARBA00022723"/>
    </source>
</evidence>
<dbReference type="EMBL" id="JAACJL010000001">
    <property type="protein sequence ID" value="KAF4623458.1"/>
    <property type="molecule type" value="Genomic_DNA"/>
</dbReference>
<keyword evidence="5" id="KW-0479">Metal-binding</keyword>
<evidence type="ECO:0000256" key="11">
    <source>
        <dbReference type="ARBA" id="ARBA00034078"/>
    </source>
</evidence>
<dbReference type="PRINTS" id="PR00162">
    <property type="entry name" value="RIESKE"/>
</dbReference>
<dbReference type="InterPro" id="IPR017941">
    <property type="entry name" value="Rieske_2Fe-2S"/>
</dbReference>
<evidence type="ECO:0000256" key="3">
    <source>
        <dbReference type="ARBA" id="ARBA00022692"/>
    </source>
</evidence>
<dbReference type="Pfam" id="PF03009">
    <property type="entry name" value="GDPD"/>
    <property type="match status" value="1"/>
</dbReference>
<dbReference type="GO" id="GO:0046872">
    <property type="term" value="F:metal ion binding"/>
    <property type="evidence" value="ECO:0007669"/>
    <property type="project" value="UniProtKB-KW"/>
</dbReference>
<dbReference type="InterPro" id="IPR004192">
    <property type="entry name" value="Rieske_TM"/>
</dbReference>
<protein>
    <recommendedName>
        <fullName evidence="12">Cytochrome b-c1 complex subunit Rieske, mitochondrial</fullName>
    </recommendedName>
</protein>
<dbReference type="Gene3D" id="2.102.10.10">
    <property type="entry name" value="Rieske [2Fe-2S] iron-sulphur domain"/>
    <property type="match status" value="1"/>
</dbReference>
<name>A0A8H4VUW7_9AGAR</name>
<feature type="signal peptide" evidence="14">
    <location>
        <begin position="1"/>
        <end position="21"/>
    </location>
</feature>
<dbReference type="InterPro" id="IPR036922">
    <property type="entry name" value="Rieske_2Fe-2S_sf"/>
</dbReference>
<dbReference type="InterPro" id="IPR017946">
    <property type="entry name" value="PLC-like_Pdiesterase_TIM-brl"/>
</dbReference>
<dbReference type="Proteomes" id="UP000521872">
    <property type="component" value="Unassembled WGS sequence"/>
</dbReference>
<keyword evidence="4" id="KW-0001">2Fe-2S</keyword>
<dbReference type="SUPFAM" id="SSF81502">
    <property type="entry name" value="ISP transmembrane anchor"/>
    <property type="match status" value="1"/>
</dbReference>
<dbReference type="Pfam" id="PF00355">
    <property type="entry name" value="Rieske"/>
    <property type="match status" value="1"/>
</dbReference>
<evidence type="ECO:0000313" key="17">
    <source>
        <dbReference type="EMBL" id="KAF4623458.1"/>
    </source>
</evidence>
<keyword evidence="3" id="KW-0812">Transmembrane</keyword>
<evidence type="ECO:0000256" key="8">
    <source>
        <dbReference type="ARBA" id="ARBA00023014"/>
    </source>
</evidence>
<dbReference type="InterPro" id="IPR030395">
    <property type="entry name" value="GP_PDE_dom"/>
</dbReference>
<dbReference type="InterPro" id="IPR006317">
    <property type="entry name" value="Ubiquinol_cyt_c_Rdtase_Fe-S-su"/>
</dbReference>
<dbReference type="SUPFAM" id="SSF51695">
    <property type="entry name" value="PLC-like phosphodiesterases"/>
    <property type="match status" value="1"/>
</dbReference>
<organism evidence="17 18">
    <name type="scientific">Agrocybe pediades</name>
    <dbReference type="NCBI Taxonomy" id="84607"/>
    <lineage>
        <taxon>Eukaryota</taxon>
        <taxon>Fungi</taxon>
        <taxon>Dikarya</taxon>
        <taxon>Basidiomycota</taxon>
        <taxon>Agaricomycotina</taxon>
        <taxon>Agaricomycetes</taxon>
        <taxon>Agaricomycetidae</taxon>
        <taxon>Agaricales</taxon>
        <taxon>Agaricineae</taxon>
        <taxon>Strophariaceae</taxon>
        <taxon>Agrocybe</taxon>
    </lineage>
</organism>
<proteinExistence type="inferred from homology"/>
<keyword evidence="8" id="KW-0411">Iron-sulfur</keyword>
<evidence type="ECO:0000313" key="18">
    <source>
        <dbReference type="Proteomes" id="UP000521872"/>
    </source>
</evidence>
<dbReference type="PANTHER" id="PTHR10134">
    <property type="entry name" value="CYTOCHROME B-C1 COMPLEX SUBUNIT RIESKE, MITOCHONDRIAL"/>
    <property type="match status" value="1"/>
</dbReference>
<dbReference type="GO" id="GO:0008121">
    <property type="term" value="F:quinol-cytochrome-c reductase activity"/>
    <property type="evidence" value="ECO:0007669"/>
    <property type="project" value="InterPro"/>
</dbReference>
<evidence type="ECO:0000256" key="7">
    <source>
        <dbReference type="ARBA" id="ARBA00023004"/>
    </source>
</evidence>
<reference evidence="17 18" key="1">
    <citation type="submission" date="2019-12" db="EMBL/GenBank/DDBJ databases">
        <authorList>
            <person name="Floudas D."/>
            <person name="Bentzer J."/>
            <person name="Ahren D."/>
            <person name="Johansson T."/>
            <person name="Persson P."/>
            <person name="Tunlid A."/>
        </authorList>
    </citation>
    <scope>NUCLEOTIDE SEQUENCE [LARGE SCALE GENOMIC DNA]</scope>
    <source>
        <strain evidence="17 18">CBS 102.39</strain>
    </source>
</reference>
<dbReference type="GO" id="GO:0006629">
    <property type="term" value="P:lipid metabolic process"/>
    <property type="evidence" value="ECO:0007669"/>
    <property type="project" value="InterPro"/>
</dbReference>
<dbReference type="PROSITE" id="PS51704">
    <property type="entry name" value="GP_PDE"/>
    <property type="match status" value="1"/>
</dbReference>
<evidence type="ECO:0000256" key="6">
    <source>
        <dbReference type="ARBA" id="ARBA00022989"/>
    </source>
</evidence>
<keyword evidence="9" id="KW-0472">Membrane</keyword>
<dbReference type="Pfam" id="PF02921">
    <property type="entry name" value="UCR_TM"/>
    <property type="match status" value="1"/>
</dbReference>
<dbReference type="NCBIfam" id="TIGR01416">
    <property type="entry name" value="Rieske_proteo"/>
    <property type="match status" value="1"/>
</dbReference>
<evidence type="ECO:0000256" key="13">
    <source>
        <dbReference type="SAM" id="MobiDB-lite"/>
    </source>
</evidence>
<dbReference type="Gene3D" id="1.20.5.270">
    <property type="entry name" value="Ubiquinol cytochrome reductase, transmembrane domain"/>
    <property type="match status" value="1"/>
</dbReference>
<comment type="cofactor">
    <cofactor evidence="11">
        <name>[2Fe-2S] cluster</name>
        <dbReference type="ChEBI" id="CHEBI:190135"/>
    </cofactor>
</comment>
<feature type="domain" description="GP-PDE" evidence="16">
    <location>
        <begin position="33"/>
        <end position="340"/>
    </location>
</feature>
<accession>A0A8H4VUW7</accession>
<dbReference type="Gene3D" id="3.20.20.190">
    <property type="entry name" value="Phosphatidylinositol (PI) phosphodiesterase"/>
    <property type="match status" value="1"/>
</dbReference>
<keyword evidence="14" id="KW-0732">Signal</keyword>
<feature type="domain" description="Rieske" evidence="15">
    <location>
        <begin position="567"/>
        <end position="635"/>
    </location>
</feature>
<dbReference type="GO" id="GO:0016020">
    <property type="term" value="C:membrane"/>
    <property type="evidence" value="ECO:0007669"/>
    <property type="project" value="UniProtKB-SubCell"/>
</dbReference>
<dbReference type="InterPro" id="IPR037008">
    <property type="entry name" value="bc1_Rieske_TM_sf"/>
</dbReference>
<dbReference type="GO" id="GO:0051537">
    <property type="term" value="F:2 iron, 2 sulfur cluster binding"/>
    <property type="evidence" value="ECO:0007669"/>
    <property type="project" value="UniProtKB-KW"/>
</dbReference>
<evidence type="ECO:0000259" key="15">
    <source>
        <dbReference type="PROSITE" id="PS51296"/>
    </source>
</evidence>
<evidence type="ECO:0000256" key="10">
    <source>
        <dbReference type="ARBA" id="ARBA00023157"/>
    </source>
</evidence>
<comment type="caution">
    <text evidence="17">The sequence shown here is derived from an EMBL/GenBank/DDBJ whole genome shotgun (WGS) entry which is preliminary data.</text>
</comment>
<dbReference type="InterPro" id="IPR005805">
    <property type="entry name" value="Rieske_Fe-S_prot_C"/>
</dbReference>
<dbReference type="InterPro" id="IPR014349">
    <property type="entry name" value="Rieske_Fe-S_prot"/>
</dbReference>
<feature type="chain" id="PRO_5034634235" description="Cytochrome b-c1 complex subunit Rieske, mitochondrial" evidence="14">
    <location>
        <begin position="22"/>
        <end position="638"/>
    </location>
</feature>
<evidence type="ECO:0000256" key="12">
    <source>
        <dbReference type="ARBA" id="ARBA00072517"/>
    </source>
</evidence>
<evidence type="ECO:0000256" key="14">
    <source>
        <dbReference type="SAM" id="SignalP"/>
    </source>
</evidence>